<dbReference type="Proteomes" id="UP001228113">
    <property type="component" value="Chromosome"/>
</dbReference>
<dbReference type="AlphaFoldDB" id="A0AA48GXI8"/>
<keyword evidence="3" id="KW-1185">Reference proteome</keyword>
<dbReference type="RefSeq" id="WP_243329352.1">
    <property type="nucleotide sequence ID" value="NZ_AP027081.1"/>
</dbReference>
<reference evidence="2" key="1">
    <citation type="journal article" date="2023" name="Int. J. Syst. Evol. Microbiol.">
        <title>Mesoterricola silvestris gen. nov., sp. nov., Mesoterricola sediminis sp. nov., Geothrix oryzae sp. nov., Geothrix edaphica sp. nov., Geothrix rubra sp. nov., and Geothrix limicola sp. nov., six novel members of Acidobacteriota isolated from soils.</title>
        <authorList>
            <person name="Itoh H."/>
            <person name="Sugisawa Y."/>
            <person name="Mise K."/>
            <person name="Xu Z."/>
            <person name="Kuniyasu M."/>
            <person name="Ushijima N."/>
            <person name="Kawano K."/>
            <person name="Kobayashi E."/>
            <person name="Shiratori Y."/>
            <person name="Masuda Y."/>
            <person name="Senoo K."/>
        </authorList>
    </citation>
    <scope>NUCLEOTIDE SEQUENCE</scope>
    <source>
        <strain evidence="2">W786</strain>
    </source>
</reference>
<sequence>MVADASWDQPLPPPRKKGLSIFGKVAIGCGGAFLCFLLAIGALVWVVVSKATGVLDRGWTEVRARVESLRTDDGARRLYRENPGLAQAYPTEADFLKACAEWRPRLGHIPEKRPELLDLAKGKGPGGVSLRSREVDGRQLLTIRMRMDTGARLVVDLEDDKLTDIQVE</sequence>
<evidence type="ECO:0000313" key="2">
    <source>
        <dbReference type="EMBL" id="BDU75872.1"/>
    </source>
</evidence>
<feature type="transmembrane region" description="Helical" evidence="1">
    <location>
        <begin position="21"/>
        <end position="48"/>
    </location>
</feature>
<organism evidence="2 3">
    <name type="scientific">Mesoterricola sediminis</name>
    <dbReference type="NCBI Taxonomy" id="2927980"/>
    <lineage>
        <taxon>Bacteria</taxon>
        <taxon>Pseudomonadati</taxon>
        <taxon>Acidobacteriota</taxon>
        <taxon>Holophagae</taxon>
        <taxon>Holophagales</taxon>
        <taxon>Holophagaceae</taxon>
        <taxon>Mesoterricola</taxon>
    </lineage>
</organism>
<gene>
    <name evidence="2" type="ORF">METESE_08300</name>
</gene>
<name>A0AA48GXI8_9BACT</name>
<proteinExistence type="predicted"/>
<dbReference type="EMBL" id="AP027081">
    <property type="protein sequence ID" value="BDU75872.1"/>
    <property type="molecule type" value="Genomic_DNA"/>
</dbReference>
<keyword evidence="1" id="KW-1133">Transmembrane helix</keyword>
<keyword evidence="1" id="KW-0472">Membrane</keyword>
<accession>A0AA48GXI8</accession>
<protein>
    <submittedName>
        <fullName evidence="2">Uncharacterized protein</fullName>
    </submittedName>
</protein>
<evidence type="ECO:0000256" key="1">
    <source>
        <dbReference type="SAM" id="Phobius"/>
    </source>
</evidence>
<keyword evidence="1" id="KW-0812">Transmembrane</keyword>
<dbReference type="KEGG" id="msea:METESE_08300"/>
<evidence type="ECO:0000313" key="3">
    <source>
        <dbReference type="Proteomes" id="UP001228113"/>
    </source>
</evidence>